<dbReference type="AlphaFoldDB" id="A0A0P7BDK7"/>
<sequence>MKNVFCIFLFVSTFCSSVFAQEEKIIPPNIYFVNDTLGCDITEVANMDYLFYQYSMLKNKDSAKVGHYSEYLKVWVGDEPLPTYMGHPKTRLHPVVGLSLEQAKEYARWRTLAVCLRWYHKQRLISQNTVDEYENRTLEEFAEEFSEIVKKYPYFEYRIPTSQEWNICFETIENDLKENKSRYKRFKRLAEKWSPYNFKDLEIDKQSEYYVEEVPLAAVVDSERKFKRFLKIYGLKGGVAEMVSDAPVAMGGSWKDNSEEFERVKMQEFKEPNAWTGFRCVGSWKKWKSNE</sequence>
<reference evidence="3 4" key="1">
    <citation type="submission" date="2015-07" db="EMBL/GenBank/DDBJ databases">
        <title>The draft genome sequence of Leadbetterella sp. JN14-9.</title>
        <authorList>
            <person name="Liu Y."/>
            <person name="Du J."/>
            <person name="Shao Z."/>
        </authorList>
    </citation>
    <scope>NUCLEOTIDE SEQUENCE [LARGE SCALE GENOMIC DNA]</scope>
    <source>
        <strain evidence="3 4">JN14-9</strain>
    </source>
</reference>
<feature type="signal peptide" evidence="1">
    <location>
        <begin position="1"/>
        <end position="20"/>
    </location>
</feature>
<dbReference type="InterPro" id="IPR016187">
    <property type="entry name" value="CTDL_fold"/>
</dbReference>
<dbReference type="Pfam" id="PF03781">
    <property type="entry name" value="FGE-sulfatase"/>
    <property type="match status" value="1"/>
</dbReference>
<dbReference type="InterPro" id="IPR042095">
    <property type="entry name" value="SUMF_sf"/>
</dbReference>
<keyword evidence="1" id="KW-0732">Signal</keyword>
<gene>
    <name evidence="3" type="ORF">AFM12_09575</name>
</gene>
<feature type="chain" id="PRO_5006135701" description="Sulfatase-modifying factor enzyme-like domain-containing protein" evidence="1">
    <location>
        <begin position="21"/>
        <end position="291"/>
    </location>
</feature>
<accession>A0A0P7BDK7</accession>
<dbReference type="SUPFAM" id="SSF56436">
    <property type="entry name" value="C-type lectin-like"/>
    <property type="match status" value="1"/>
</dbReference>
<dbReference type="RefSeq" id="WP_055147205.1">
    <property type="nucleotide sequence ID" value="NZ_JXSZ01000006.1"/>
</dbReference>
<dbReference type="EMBL" id="LGTQ01000006">
    <property type="protein sequence ID" value="KPM48814.1"/>
    <property type="molecule type" value="Genomic_DNA"/>
</dbReference>
<keyword evidence="4" id="KW-1185">Reference proteome</keyword>
<evidence type="ECO:0000256" key="1">
    <source>
        <dbReference type="SAM" id="SignalP"/>
    </source>
</evidence>
<dbReference type="Gene3D" id="3.90.1580.10">
    <property type="entry name" value="paralog of FGE (formylglycine-generating enzyme)"/>
    <property type="match status" value="1"/>
</dbReference>
<organism evidence="3 4">
    <name type="scientific">Jiulongibacter sediminis</name>
    <dbReference type="NCBI Taxonomy" id="1605367"/>
    <lineage>
        <taxon>Bacteria</taxon>
        <taxon>Pseudomonadati</taxon>
        <taxon>Bacteroidota</taxon>
        <taxon>Cytophagia</taxon>
        <taxon>Cytophagales</taxon>
        <taxon>Leadbetterellaceae</taxon>
        <taxon>Jiulongibacter</taxon>
    </lineage>
</organism>
<comment type="caution">
    <text evidence="3">The sequence shown here is derived from an EMBL/GenBank/DDBJ whole genome shotgun (WGS) entry which is preliminary data.</text>
</comment>
<evidence type="ECO:0000259" key="2">
    <source>
        <dbReference type="Pfam" id="PF03781"/>
    </source>
</evidence>
<evidence type="ECO:0000313" key="3">
    <source>
        <dbReference type="EMBL" id="KPM48814.1"/>
    </source>
</evidence>
<protein>
    <recommendedName>
        <fullName evidence="2">Sulfatase-modifying factor enzyme-like domain-containing protein</fullName>
    </recommendedName>
</protein>
<dbReference type="Proteomes" id="UP000050454">
    <property type="component" value="Unassembled WGS sequence"/>
</dbReference>
<dbReference type="OrthoDB" id="979507at2"/>
<evidence type="ECO:0000313" key="4">
    <source>
        <dbReference type="Proteomes" id="UP000050454"/>
    </source>
</evidence>
<proteinExistence type="predicted"/>
<feature type="domain" description="Sulfatase-modifying factor enzyme-like" evidence="2">
    <location>
        <begin position="78"/>
        <end position="281"/>
    </location>
</feature>
<dbReference type="STRING" id="1605367.AFM12_09575"/>
<name>A0A0P7BDK7_9BACT</name>
<dbReference type="InterPro" id="IPR005532">
    <property type="entry name" value="SUMF_dom"/>
</dbReference>